<dbReference type="PROSITE" id="PS51125">
    <property type="entry name" value="NHL"/>
    <property type="match status" value="2"/>
</dbReference>
<reference evidence="5" key="1">
    <citation type="journal article" date="2010" name="Nature">
        <title>The Amphimedon queenslandica genome and the evolution of animal complexity.</title>
        <authorList>
            <person name="Srivastava M."/>
            <person name="Simakov O."/>
            <person name="Chapman J."/>
            <person name="Fahey B."/>
            <person name="Gauthier M.E."/>
            <person name="Mitros T."/>
            <person name="Richards G.S."/>
            <person name="Conaco C."/>
            <person name="Dacre M."/>
            <person name="Hellsten U."/>
            <person name="Larroux C."/>
            <person name="Putnam N.H."/>
            <person name="Stanke M."/>
            <person name="Adamska M."/>
            <person name="Darling A."/>
            <person name="Degnan S.M."/>
            <person name="Oakley T.H."/>
            <person name="Plachetzki D.C."/>
            <person name="Zhai Y."/>
            <person name="Adamski M."/>
            <person name="Calcino A."/>
            <person name="Cummins S.F."/>
            <person name="Goodstein D.M."/>
            <person name="Harris C."/>
            <person name="Jackson D.J."/>
            <person name="Leys S.P."/>
            <person name="Shu S."/>
            <person name="Woodcroft B.J."/>
            <person name="Vervoort M."/>
            <person name="Kosik K.S."/>
            <person name="Manning G."/>
            <person name="Degnan B.M."/>
            <person name="Rokhsar D.S."/>
        </authorList>
    </citation>
    <scope>NUCLEOTIDE SEQUENCE [LARGE SCALE GENOMIC DNA]</scope>
</reference>
<evidence type="ECO:0000313" key="5">
    <source>
        <dbReference type="Proteomes" id="UP000007879"/>
    </source>
</evidence>
<dbReference type="PANTHER" id="PTHR14919">
    <property type="entry name" value="KPL2-RELATED"/>
    <property type="match status" value="1"/>
</dbReference>
<evidence type="ECO:0000256" key="3">
    <source>
        <dbReference type="SAM" id="MobiDB-lite"/>
    </source>
</evidence>
<dbReference type="InterPro" id="IPR011042">
    <property type="entry name" value="6-blade_b-propeller_TolB-like"/>
</dbReference>
<feature type="compositionally biased region" description="Basic and acidic residues" evidence="3">
    <location>
        <begin position="106"/>
        <end position="120"/>
    </location>
</feature>
<dbReference type="KEGG" id="aqu:109589644"/>
<dbReference type="PANTHER" id="PTHR14919:SF0">
    <property type="entry name" value="SPERM FLAGELLAR PROTEIN 2"/>
    <property type="match status" value="1"/>
</dbReference>
<feature type="compositionally biased region" description="Basic and acidic residues" evidence="3">
    <location>
        <begin position="141"/>
        <end position="153"/>
    </location>
</feature>
<name>A0AAN0JWH8_AMPQE</name>
<dbReference type="Pfam" id="PF01436">
    <property type="entry name" value="NHL"/>
    <property type="match status" value="1"/>
</dbReference>
<evidence type="ECO:0000256" key="2">
    <source>
        <dbReference type="PROSITE-ProRule" id="PRU00504"/>
    </source>
</evidence>
<protein>
    <submittedName>
        <fullName evidence="4">Uncharacterized protein</fullName>
    </submittedName>
</protein>
<dbReference type="RefSeq" id="XP_019861261.1">
    <property type="nucleotide sequence ID" value="XM_020005702.1"/>
</dbReference>
<dbReference type="InterPro" id="IPR001258">
    <property type="entry name" value="NHL_repeat"/>
</dbReference>
<dbReference type="InterPro" id="IPR052634">
    <property type="entry name" value="Sperm_flagellar-bone_growth"/>
</dbReference>
<dbReference type="AlphaFoldDB" id="A0AAN0JWH8"/>
<accession>A0AAN0JWH8</accession>
<dbReference type="SUPFAM" id="SSF101898">
    <property type="entry name" value="NHL repeat"/>
    <property type="match status" value="1"/>
</dbReference>
<dbReference type="CDD" id="cd05819">
    <property type="entry name" value="NHL"/>
    <property type="match status" value="1"/>
</dbReference>
<organism evidence="4 5">
    <name type="scientific">Amphimedon queenslandica</name>
    <name type="common">Sponge</name>
    <dbReference type="NCBI Taxonomy" id="400682"/>
    <lineage>
        <taxon>Eukaryota</taxon>
        <taxon>Metazoa</taxon>
        <taxon>Porifera</taxon>
        <taxon>Demospongiae</taxon>
        <taxon>Heteroscleromorpha</taxon>
        <taxon>Haplosclerida</taxon>
        <taxon>Niphatidae</taxon>
        <taxon>Amphimedon</taxon>
    </lineage>
</organism>
<keyword evidence="1" id="KW-0677">Repeat</keyword>
<sequence length="282" mass="31388">DLCEKLWDICDVRKTDSEKERQSIIDDNWLQDHVGLISNHYISLMQAELTKFQDAVLLLKDYYLSMTSDVPSPLPDCNSRIPIIELTVPEEESQSTTATDGGGVAEKNKENKKESPKPMEEDKCVPLLIRQLITVPEAPPVEEKGRKKVEREPTPPPAGTEDISELSLDTQLIVHSYNTALVLASKLVNGKFVGQFGNKRFGPGQLNGPMGITTDTAATGLVYVSEWGNHRISVFTSDGNFVNKFGSMGRNVNQFDTPYGLAFNEDGTLYVCDFNNKRLVVY</sequence>
<dbReference type="Proteomes" id="UP000007879">
    <property type="component" value="Unassembled WGS sequence"/>
</dbReference>
<evidence type="ECO:0000313" key="4">
    <source>
        <dbReference type="EnsemblMetazoa" id="XP_019861261.1"/>
    </source>
</evidence>
<feature type="repeat" description="NHL" evidence="2">
    <location>
        <begin position="242"/>
        <end position="282"/>
    </location>
</feature>
<feature type="region of interest" description="Disordered" evidence="3">
    <location>
        <begin position="139"/>
        <end position="162"/>
    </location>
</feature>
<proteinExistence type="predicted"/>
<evidence type="ECO:0000256" key="1">
    <source>
        <dbReference type="ARBA" id="ARBA00022737"/>
    </source>
</evidence>
<dbReference type="EnsemblMetazoa" id="XM_020005702.1">
    <property type="protein sequence ID" value="XP_019861261.1"/>
    <property type="gene ID" value="LOC109589644"/>
</dbReference>
<dbReference type="Gene3D" id="2.120.10.30">
    <property type="entry name" value="TolB, C-terminal domain"/>
    <property type="match status" value="1"/>
</dbReference>
<keyword evidence="5" id="KW-1185">Reference proteome</keyword>
<reference evidence="4" key="2">
    <citation type="submission" date="2024-06" db="UniProtKB">
        <authorList>
            <consortium name="EnsemblMetazoa"/>
        </authorList>
    </citation>
    <scope>IDENTIFICATION</scope>
</reference>
<feature type="repeat" description="NHL" evidence="2">
    <location>
        <begin position="193"/>
        <end position="238"/>
    </location>
</feature>
<dbReference type="GeneID" id="109589644"/>
<feature type="region of interest" description="Disordered" evidence="3">
    <location>
        <begin position="87"/>
        <end position="120"/>
    </location>
</feature>